<keyword evidence="6" id="KW-0963">Cytoplasm</keyword>
<feature type="binding site" evidence="6">
    <location>
        <begin position="193"/>
        <end position="198"/>
    </location>
    <ligand>
        <name>NAD(+)</name>
        <dbReference type="ChEBI" id="CHEBI:57540"/>
    </ligand>
</feature>
<evidence type="ECO:0000313" key="7">
    <source>
        <dbReference type="EMBL" id="KEZ76956.1"/>
    </source>
</evidence>
<dbReference type="EMBL" id="APNK01000019">
    <property type="protein sequence ID" value="KEZ76956.1"/>
    <property type="molecule type" value="Genomic_DNA"/>
</dbReference>
<comment type="caution">
    <text evidence="7">The sequence shown here is derived from an EMBL/GenBank/DDBJ whole genome shotgun (WGS) entry which is preliminary data.</text>
</comment>
<evidence type="ECO:0000256" key="6">
    <source>
        <dbReference type="HAMAP-Rule" id="MF_00361"/>
    </source>
</evidence>
<dbReference type="GO" id="GO:0019674">
    <property type="term" value="P:NAD+ metabolic process"/>
    <property type="evidence" value="ECO:0007669"/>
    <property type="project" value="InterPro"/>
</dbReference>
<comment type="catalytic activity">
    <reaction evidence="5 6">
        <text>NAD(+) + ATP = ADP + NADP(+) + H(+)</text>
        <dbReference type="Rhea" id="RHEA:18629"/>
        <dbReference type="ChEBI" id="CHEBI:15378"/>
        <dbReference type="ChEBI" id="CHEBI:30616"/>
        <dbReference type="ChEBI" id="CHEBI:57540"/>
        <dbReference type="ChEBI" id="CHEBI:58349"/>
        <dbReference type="ChEBI" id="CHEBI:456216"/>
        <dbReference type="EC" id="2.7.1.23"/>
    </reaction>
</comment>
<feature type="binding site" evidence="6">
    <location>
        <position position="163"/>
    </location>
    <ligand>
        <name>NAD(+)</name>
        <dbReference type="ChEBI" id="CHEBI:57540"/>
    </ligand>
</feature>
<dbReference type="eggNOG" id="COG0061">
    <property type="taxonomic scope" value="Bacteria"/>
</dbReference>
<keyword evidence="3 6" id="KW-0521">NADP</keyword>
<feature type="active site" description="Proton acceptor" evidence="6">
    <location>
        <position position="76"/>
    </location>
</feature>
<feature type="binding site" evidence="6">
    <location>
        <position position="182"/>
    </location>
    <ligand>
        <name>NAD(+)</name>
        <dbReference type="ChEBI" id="CHEBI:57540"/>
    </ligand>
</feature>
<dbReference type="HAMAP" id="MF_00361">
    <property type="entry name" value="NAD_kinase"/>
    <property type="match status" value="1"/>
</dbReference>
<feature type="binding site" evidence="6">
    <location>
        <begin position="152"/>
        <end position="153"/>
    </location>
    <ligand>
        <name>NAD(+)</name>
        <dbReference type="ChEBI" id="CHEBI:57540"/>
    </ligand>
</feature>
<evidence type="ECO:0000256" key="2">
    <source>
        <dbReference type="ARBA" id="ARBA00022777"/>
    </source>
</evidence>
<dbReference type="GO" id="GO:0005524">
    <property type="term" value="F:ATP binding"/>
    <property type="evidence" value="ECO:0007669"/>
    <property type="project" value="UniProtKB-KW"/>
</dbReference>
<evidence type="ECO:0000256" key="5">
    <source>
        <dbReference type="ARBA" id="ARBA00047925"/>
    </source>
</evidence>
<evidence type="ECO:0000256" key="3">
    <source>
        <dbReference type="ARBA" id="ARBA00022857"/>
    </source>
</evidence>
<dbReference type="Gene3D" id="2.60.200.30">
    <property type="entry name" value="Probable inorganic polyphosphate/atp-NAD kinase, domain 2"/>
    <property type="match status" value="1"/>
</dbReference>
<dbReference type="PANTHER" id="PTHR20275:SF0">
    <property type="entry name" value="NAD KINASE"/>
    <property type="match status" value="1"/>
</dbReference>
<dbReference type="RefSeq" id="WP_232226060.1">
    <property type="nucleotide sequence ID" value="NZ_APNK01000019.1"/>
</dbReference>
<dbReference type="InterPro" id="IPR016064">
    <property type="entry name" value="NAD/diacylglycerol_kinase_sf"/>
</dbReference>
<feature type="binding site" evidence="6">
    <location>
        <position position="180"/>
    </location>
    <ligand>
        <name>NAD(+)</name>
        <dbReference type="ChEBI" id="CHEBI:57540"/>
    </ligand>
</feature>
<dbReference type="STRING" id="1304275.C41B8_12210"/>
<gene>
    <name evidence="6" type="primary">nadK</name>
    <name evidence="7" type="ORF">C41B8_12210</name>
</gene>
<dbReference type="EC" id="2.7.1.23" evidence="6"/>
<accession>A0A084IJS2</accession>
<organism evidence="7 8">
    <name type="scientific">Salinisphaera hydrothermalis (strain C41B8)</name>
    <dbReference type="NCBI Taxonomy" id="1304275"/>
    <lineage>
        <taxon>Bacteria</taxon>
        <taxon>Pseudomonadati</taxon>
        <taxon>Pseudomonadota</taxon>
        <taxon>Gammaproteobacteria</taxon>
        <taxon>Salinisphaerales</taxon>
        <taxon>Salinisphaeraceae</taxon>
        <taxon>Salinisphaera</taxon>
    </lineage>
</organism>
<dbReference type="Pfam" id="PF20143">
    <property type="entry name" value="NAD_kinase_C"/>
    <property type="match status" value="1"/>
</dbReference>
<dbReference type="Gene3D" id="3.40.50.10330">
    <property type="entry name" value="Probable inorganic polyphosphate/atp-NAD kinase, domain 1"/>
    <property type="match status" value="1"/>
</dbReference>
<dbReference type="InterPro" id="IPR017437">
    <property type="entry name" value="ATP-NAD_kinase_PpnK-typ_C"/>
</dbReference>
<dbReference type="PANTHER" id="PTHR20275">
    <property type="entry name" value="NAD KINASE"/>
    <property type="match status" value="1"/>
</dbReference>
<dbReference type="GO" id="GO:0006741">
    <property type="term" value="P:NADP+ biosynthetic process"/>
    <property type="evidence" value="ECO:0007669"/>
    <property type="project" value="UniProtKB-UniRule"/>
</dbReference>
<keyword evidence="4 6" id="KW-0520">NAD</keyword>
<protein>
    <recommendedName>
        <fullName evidence="6">NAD kinase</fullName>
        <ecNumber evidence="6">2.7.1.23</ecNumber>
    </recommendedName>
    <alternativeName>
        <fullName evidence="6">ATP-dependent NAD kinase</fullName>
    </alternativeName>
</protein>
<comment type="cofactor">
    <cofactor evidence="6">
        <name>a divalent metal cation</name>
        <dbReference type="ChEBI" id="CHEBI:60240"/>
    </cofactor>
</comment>
<feature type="binding site" evidence="6">
    <location>
        <begin position="76"/>
        <end position="77"/>
    </location>
    <ligand>
        <name>NAD(+)</name>
        <dbReference type="ChEBI" id="CHEBI:57540"/>
    </ligand>
</feature>
<dbReference type="Pfam" id="PF01513">
    <property type="entry name" value="NAD_kinase"/>
    <property type="match status" value="1"/>
</dbReference>
<evidence type="ECO:0000256" key="4">
    <source>
        <dbReference type="ARBA" id="ARBA00023027"/>
    </source>
</evidence>
<comment type="function">
    <text evidence="6">Involved in the regulation of the intracellular balance of NAD and NADP, and is a key enzyme in the biosynthesis of NADP. Catalyzes specifically the phosphorylation on 2'-hydroxyl of the adenosine moiety of NAD to yield NADP.</text>
</comment>
<comment type="caution">
    <text evidence="6">Lacks conserved residue(s) required for the propagation of feature annotation.</text>
</comment>
<dbReference type="InterPro" id="IPR002504">
    <property type="entry name" value="NADK"/>
</dbReference>
<evidence type="ECO:0000313" key="8">
    <source>
        <dbReference type="Proteomes" id="UP000028302"/>
    </source>
</evidence>
<proteinExistence type="inferred from homology"/>
<dbReference type="GO" id="GO:0046872">
    <property type="term" value="F:metal ion binding"/>
    <property type="evidence" value="ECO:0007669"/>
    <property type="project" value="UniProtKB-UniRule"/>
</dbReference>
<keyword evidence="1 6" id="KW-0808">Transferase</keyword>
<dbReference type="GO" id="GO:0051287">
    <property type="term" value="F:NAD binding"/>
    <property type="evidence" value="ECO:0007669"/>
    <property type="project" value="UniProtKB-ARBA"/>
</dbReference>
<dbReference type="Proteomes" id="UP000028302">
    <property type="component" value="Unassembled WGS sequence"/>
</dbReference>
<dbReference type="GO" id="GO:0005737">
    <property type="term" value="C:cytoplasm"/>
    <property type="evidence" value="ECO:0007669"/>
    <property type="project" value="UniProtKB-SubCell"/>
</dbReference>
<dbReference type="SUPFAM" id="SSF111331">
    <property type="entry name" value="NAD kinase/diacylglycerol kinase-like"/>
    <property type="match status" value="1"/>
</dbReference>
<reference evidence="7 8" key="1">
    <citation type="submission" date="2013-03" db="EMBL/GenBank/DDBJ databases">
        <title>Salinisphaera hydrothermalis C41B8 Genome Sequencing.</title>
        <authorList>
            <person name="Li C."/>
            <person name="Lai Q."/>
            <person name="Shao Z."/>
        </authorList>
    </citation>
    <scope>NUCLEOTIDE SEQUENCE [LARGE SCALE GENOMIC DNA]</scope>
    <source>
        <strain evidence="7 8">C41B8</strain>
    </source>
</reference>
<feature type="binding site" evidence="6">
    <location>
        <position position="253"/>
    </location>
    <ligand>
        <name>NAD(+)</name>
        <dbReference type="ChEBI" id="CHEBI:57540"/>
    </ligand>
</feature>
<dbReference type="PATRIC" id="fig|1304275.5.peg.2491"/>
<dbReference type="InterPro" id="IPR017438">
    <property type="entry name" value="ATP-NAD_kinase_N"/>
</dbReference>
<dbReference type="AlphaFoldDB" id="A0A084IJS2"/>
<comment type="similarity">
    <text evidence="6">Belongs to the NAD kinase family.</text>
</comment>
<keyword evidence="8" id="KW-1185">Reference proteome</keyword>
<evidence type="ECO:0000256" key="1">
    <source>
        <dbReference type="ARBA" id="ARBA00022679"/>
    </source>
</evidence>
<keyword evidence="6" id="KW-0547">Nucleotide-binding</keyword>
<dbReference type="GO" id="GO:0003951">
    <property type="term" value="F:NAD+ kinase activity"/>
    <property type="evidence" value="ECO:0007669"/>
    <property type="project" value="UniProtKB-UniRule"/>
</dbReference>
<name>A0A084IJS2_SALHC</name>
<dbReference type="NCBIfam" id="NF002306">
    <property type="entry name" value="PRK01231.1"/>
    <property type="match status" value="1"/>
</dbReference>
<keyword evidence="2 6" id="KW-0418">Kinase</keyword>
<comment type="subcellular location">
    <subcellularLocation>
        <location evidence="6">Cytoplasm</location>
    </subcellularLocation>
</comment>
<sequence length="302" mass="31917">MDSASMGTTFSTIGIFAKHNDEGVTRTLHALTADLLGRGKRVLIDDSHSAADYGVIACPRSELGAASDMVVVVGGDGTLLDAGRAVAAHGVPLLGINLGRLGFMVDVLPDDMKTTFDDVFAGNYIAEARLMITARLKPAGDDLDTEGVLAINECVVRNQAFARVLDFDTYMNGDFISHHRADGMVIATPTGSTAYALSGGGPVMHPGMNALALVPICPHTLSDRPLIVDAHHEIEIHVAHTIEGGALYTSDGQVSQGLAAGDSVVVARAPYDLHLIHPPGYDYFNILRNKLHWGRGQQATGV</sequence>
<keyword evidence="6" id="KW-0067">ATP-binding</keyword>